<proteinExistence type="predicted"/>
<sequence length="2063" mass="239925">MSLPFSEDKLTTQNPFIDLVFYNLKLLAFNSIIKDQAKADRYETTESLRNASLYIACVENHIELDMFKGIQYPRDLLIEAGLDEKELWVYENFKDEYYIPDEYRPKLTKLLRQWFIDTYMDDKELNPYYRNLVGYPAIDQWGIPVREYEYLFPDYLDYDKSATYMHELSNDTIKELDGLGILNIILMQYPDHKYLKYKTYGIDIYEARKKLDYQILWYPENADVDYSVTEEFLMKFTQNRKFMLESVYSYAMELEEKNYHDMMMIYLIISVLVDILADIQSHIIKKDILDRRCIEFIFSMYGVPYYRVIPIEYQKALARNIHSLCKYKSSTTEMLNIIKLFDTKDKYGIKIFKYWLVKERKPDSYNGFEWKSKKVLKGNYNQTVEEDHVVVDLTKTPERQIIPHDILMYNTNVSKNMGTTNLLQSKEYKASNHSLEARMAAASAVAAIKGVRFDLTLFSDPLNTTAGLGYAAINGASLYDIGGSLTLKDKSTKQDFNASVKVQTASYVNLSFQEIKGKDLTFVPNHLGYDLNGDLIVDYEGGSSKDINGHLYYDYTGIIPFPFEYYLQKGNVLFIRLEDRILREGIDYEIYDYNKVRFFNEILDGKKEIIYDFYYDRSTKDIKFNVDKSYNFQTKVKTYEGANTISLGTLPFSDFFLKENQLIVTVDSVFLPQNTYSVDLATNVLTIDNRIDTVGKKVNCIFIYSNYSQARFFKSTTLTDTNNQTKIHIDEPFKNYCLNGNTFFVMVGKKFISNKDYTINISEIDGGAYITLKQSNFEKGTPIDFNFIYSTNAINEDIELVDKVIKFKASTDYQNEFKVNYSFKNYVATKYKHYVKYLDKYLPEDWYSVTNNSLVIVNDTLALQKGDELELELVYVNKDRTKPEFSNIKVAITHLLAGADNQDRFPLTFPVDNYFTKGNKVCVDIEGNMLTEGIDYTVNYNKKNIRLLKKKHFLKKDQQLNVTFFYNGVTENTLVLSEETHKIFNHGDPKFNINFPFFPYIQTDQGFITISENSIHSSDDMGLTNQFHVTMNPKMVSNADINENFLFIYNKHYLNNPNPSLTVQTLENPISITPEGYMDIKVPFDYYFENRWPYIITDSYGNVLDDSEYSIFNGSFYFNNPKDIAKYGDKLYIHYIYNTNGGSTVVYAYEEDYSYTTNLKFCKIPVDKQYVTDNMKDSANYKDYDVMVKGDGWWDGVDYKDNNHQLVKDAIYKQPWNYARTKYYGITQMIDISAYSTQMSYFYSMLYDDILLEEKLLVKIPSISTSHPFKLAHLFIFMTSLTYMFNGIEDFIIDNPAKTMLVQGFNFRTSLSDLKEYLRKKHREEKEFPIWDFITPKSQIKDLTEFMNIYKTNIEVRRTICQRMLEAQDWEEYKVWKDLYDSLMNWKLTMKYFTLSNGEIAKTYTEFLKDKDTVLYDKLVKVNSIISSDEKIDTITSLVDDIIYILNEYMGDMRYIFDGYAGHSGNEIMKYIMLMIEFFKSYKIVFLTRNTTMEITWGKDRDEDVIIRPNDMAYTNEIDKRPEYYPIVEKVFDKEINHVDERFDKVPWMREDLVFSYNNDRKYITIDIPASTYLWSQTIMKDIDGRVKGDDYQQFSKDIIKSDVFNYVKNLLSQDLLTGKLSPFLYEVNAVINADTNIDRKDVDTDSFIGNFEFVQEEIKPIIIPGKLKLGTTYKDWTFGLNIAINSIYKDLSKYAQKSLGNLTGQVVVLNDTIKNDLSLVEHTFNVEEMFKGLSKVVNVPGSDLIHADTSMITSTFAMYEDCNTLGSIDAKWVNTKNVVNMSETFSACENVISIDISTWDTSKVKDMSFMFEDCSKLVNIEGVLDMSSCTNYMNMFVGCDTLVGVKVINPPADFESVTKIRHDQYEVVTKTNVDTDFNLSINITNDYISLKKYMSKKDPDSTMHILSSAILTELNGAKANNVSKMFERSAVTDIPNLHIDTSKVEDFSGMFGWCSSLSTIDTSWIDTSSATNMNEMFAATNVTTLDLTHFDTSKVKDFGDMFDRCYNLTTITGIIDMTSSTNCEGMFAECTNLTGVKIFNPPLDFEDKCGLTHDQYVIVKSK</sequence>
<evidence type="ECO:0000313" key="1">
    <source>
        <dbReference type="EMBL" id="DAF62225.1"/>
    </source>
</evidence>
<dbReference type="InterPro" id="IPR032675">
    <property type="entry name" value="LRR_dom_sf"/>
</dbReference>
<dbReference type="EMBL" id="BK032823">
    <property type="protein sequence ID" value="DAF62225.1"/>
    <property type="molecule type" value="Genomic_DNA"/>
</dbReference>
<reference evidence="1" key="1">
    <citation type="journal article" date="2021" name="Proc. Natl. Acad. Sci. U.S.A.">
        <title>A Catalog of Tens of Thousands of Viruses from Human Metagenomes Reveals Hidden Associations with Chronic Diseases.</title>
        <authorList>
            <person name="Tisza M.J."/>
            <person name="Buck C.B."/>
        </authorList>
    </citation>
    <scope>NUCLEOTIDE SEQUENCE</scope>
    <source>
        <strain evidence="1">CtIty1</strain>
    </source>
</reference>
<dbReference type="InterPro" id="IPR011889">
    <property type="entry name" value="Liste_lipo_26"/>
</dbReference>
<organism evidence="1">
    <name type="scientific">Myoviridae sp. ctIty1</name>
    <dbReference type="NCBI Taxonomy" id="2827673"/>
    <lineage>
        <taxon>Viruses</taxon>
        <taxon>Duplodnaviria</taxon>
        <taxon>Heunggongvirae</taxon>
        <taxon>Uroviricota</taxon>
        <taxon>Caudoviricetes</taxon>
    </lineage>
</organism>
<accession>A0A8S5TG45</accession>
<dbReference type="InterPro" id="IPR005046">
    <property type="entry name" value="DUF285"/>
</dbReference>
<evidence type="ECO:0008006" key="2">
    <source>
        <dbReference type="Google" id="ProtNLM"/>
    </source>
</evidence>
<dbReference type="Gene3D" id="3.80.10.10">
    <property type="entry name" value="Ribonuclease Inhibitor"/>
    <property type="match status" value="1"/>
</dbReference>
<name>A0A8S5TG45_9CAUD</name>
<dbReference type="Pfam" id="PF03382">
    <property type="entry name" value="DUF285"/>
    <property type="match status" value="2"/>
</dbReference>
<dbReference type="NCBIfam" id="TIGR02167">
    <property type="entry name" value="Liste_lipo_26"/>
    <property type="match status" value="1"/>
</dbReference>
<protein>
    <recommendedName>
        <fullName evidence="2">BspA family leucine-rich repeat surface protein</fullName>
    </recommendedName>
</protein>